<evidence type="ECO:0000256" key="4">
    <source>
        <dbReference type="ARBA" id="ARBA00022664"/>
    </source>
</evidence>
<dbReference type="Proteomes" id="UP001258017">
    <property type="component" value="Unassembled WGS sequence"/>
</dbReference>
<evidence type="ECO:0000256" key="3">
    <source>
        <dbReference type="ARBA" id="ARBA00022553"/>
    </source>
</evidence>
<dbReference type="Pfam" id="PF21171">
    <property type="entry name" value="PDE12-like_N"/>
    <property type="match status" value="1"/>
</dbReference>
<evidence type="ECO:0000256" key="9">
    <source>
        <dbReference type="ARBA" id="ARBA00022842"/>
    </source>
</evidence>
<keyword evidence="5" id="KW-0540">Nuclease</keyword>
<dbReference type="InterPro" id="IPR036691">
    <property type="entry name" value="Endo/exonu/phosph_ase_sf"/>
</dbReference>
<dbReference type="EMBL" id="JAIFRP010000031">
    <property type="protein sequence ID" value="KAK2582431.1"/>
    <property type="molecule type" value="Genomic_DNA"/>
</dbReference>
<proteinExistence type="predicted"/>
<organism evidence="16 17">
    <name type="scientific">Odynerus spinipes</name>
    <dbReference type="NCBI Taxonomy" id="1348599"/>
    <lineage>
        <taxon>Eukaryota</taxon>
        <taxon>Metazoa</taxon>
        <taxon>Ecdysozoa</taxon>
        <taxon>Arthropoda</taxon>
        <taxon>Hexapoda</taxon>
        <taxon>Insecta</taxon>
        <taxon>Pterygota</taxon>
        <taxon>Neoptera</taxon>
        <taxon>Endopterygota</taxon>
        <taxon>Hymenoptera</taxon>
        <taxon>Apocrita</taxon>
        <taxon>Aculeata</taxon>
        <taxon>Vespoidea</taxon>
        <taxon>Vespidae</taxon>
        <taxon>Eumeninae</taxon>
        <taxon>Odynerus</taxon>
    </lineage>
</organism>
<keyword evidence="8" id="KW-0269">Exonuclease</keyword>
<dbReference type="InterPro" id="IPR048821">
    <property type="entry name" value="PDE12-like_N"/>
</dbReference>
<name>A0AAD9RML1_9HYME</name>
<dbReference type="InterPro" id="IPR005135">
    <property type="entry name" value="Endo/exonuclease/phosphatase"/>
</dbReference>
<dbReference type="GO" id="GO:0004535">
    <property type="term" value="F:poly(A)-specific ribonuclease activity"/>
    <property type="evidence" value="ECO:0007669"/>
    <property type="project" value="UniProtKB-ARBA"/>
</dbReference>
<dbReference type="GO" id="GO:0005759">
    <property type="term" value="C:mitochondrial matrix"/>
    <property type="evidence" value="ECO:0007669"/>
    <property type="project" value="UniProtKB-SubCell"/>
</dbReference>
<sequence length="565" mass="65380">MVLNTGEAFLYHEKGAETFTFMLRFEYPTLNVDRQFNFSRRVNESVDIFLNRIEQNITKSLIHKKKKKKKVDSTSEEIVNSNAKKNVFLYKQDIEINGDTICDMILENVDDLKLLVFDKTFVIKKNMPIVNSIALPSSILCGFPSYPAKFEAMYTEKHLSTFNWYKKHKHNRKNQWTHIGDGYLYVPNVSDIEHNLKITCIPKNETHSGPFIEVESKAVVEAGPGPCPCDTRQMFTKNKLTGKSFRVTSYNILADTYASTSYSKENLFPYCPEYALDMDYRKQLILKEILGFNSDIICLQEVDSRIYNNDFMPTLSMLHYSSVFNTKNESPEGLAIFFNEERFEKLSVDFTVIGQNTELPKFALVWSKIQNEKTKQRFLERNTIAQVIALRSKETPSEILIIGNTHLYFHPDADHIRLLQAYYTLIYINNFVEKMKKEHPQSNVSVILCGDFNSVPECGIYQLMTEKYVPENYKDWKSNLEEAVENVSLTHDTCFASACGTPLYTNYTPDFSGCLDYIFYEKNKFEVEQVIPMPSEEELTMHQGLPSIVFPSDHISLCADLKWTT</sequence>
<evidence type="ECO:0000256" key="8">
    <source>
        <dbReference type="ARBA" id="ARBA00022839"/>
    </source>
</evidence>
<dbReference type="PANTHER" id="PTHR12121:SF37">
    <property type="entry name" value="2',5'-PHOSPHODIESTERASE 12"/>
    <property type="match status" value="1"/>
</dbReference>
<keyword evidence="6" id="KW-0479">Metal-binding</keyword>
<evidence type="ECO:0000313" key="17">
    <source>
        <dbReference type="Proteomes" id="UP001258017"/>
    </source>
</evidence>
<evidence type="ECO:0000256" key="1">
    <source>
        <dbReference type="ARBA" id="ARBA00001946"/>
    </source>
</evidence>
<keyword evidence="11" id="KW-0496">Mitochondrion</keyword>
<dbReference type="FunFam" id="3.60.10.10:FF:000018">
    <property type="entry name" value="2',5'-phosphodiesterase 12"/>
    <property type="match status" value="1"/>
</dbReference>
<keyword evidence="17" id="KW-1185">Reference proteome</keyword>
<feature type="domain" description="2',5'-phosphodiesterase 12-like N-terminal" evidence="15">
    <location>
        <begin position="128"/>
        <end position="221"/>
    </location>
</feature>
<evidence type="ECO:0000256" key="13">
    <source>
        <dbReference type="ARBA" id="ARBA00083541"/>
    </source>
</evidence>
<keyword evidence="9" id="KW-0460">Magnesium</keyword>
<feature type="domain" description="Endonuclease/exonuclease/phosphatase" evidence="14">
    <location>
        <begin position="249"/>
        <end position="554"/>
    </location>
</feature>
<comment type="cofactor">
    <cofactor evidence="1">
        <name>Mg(2+)</name>
        <dbReference type="ChEBI" id="CHEBI:18420"/>
    </cofactor>
</comment>
<keyword evidence="10" id="KW-0809">Transit peptide</keyword>
<dbReference type="Pfam" id="PF03372">
    <property type="entry name" value="Exo_endo_phos"/>
    <property type="match status" value="1"/>
</dbReference>
<comment type="caution">
    <text evidence="16">The sequence shown here is derived from an EMBL/GenBank/DDBJ whole genome shotgun (WGS) entry which is preliminary data.</text>
</comment>
<evidence type="ECO:0000256" key="6">
    <source>
        <dbReference type="ARBA" id="ARBA00022723"/>
    </source>
</evidence>
<dbReference type="AlphaFoldDB" id="A0AAD9RML1"/>
<evidence type="ECO:0000256" key="5">
    <source>
        <dbReference type="ARBA" id="ARBA00022722"/>
    </source>
</evidence>
<evidence type="ECO:0000256" key="7">
    <source>
        <dbReference type="ARBA" id="ARBA00022801"/>
    </source>
</evidence>
<dbReference type="InterPro" id="IPR050410">
    <property type="entry name" value="CCR4/nocturin_mRNA_transcr"/>
</dbReference>
<accession>A0AAD9RML1</accession>
<dbReference type="PANTHER" id="PTHR12121">
    <property type="entry name" value="CARBON CATABOLITE REPRESSOR PROTEIN 4"/>
    <property type="match status" value="1"/>
</dbReference>
<protein>
    <recommendedName>
        <fullName evidence="12">2',5'-phosphodiesterase 12</fullName>
    </recommendedName>
    <alternativeName>
        <fullName evidence="13">Mitochondrial deadenylase</fullName>
    </alternativeName>
</protein>
<evidence type="ECO:0000256" key="11">
    <source>
        <dbReference type="ARBA" id="ARBA00023128"/>
    </source>
</evidence>
<dbReference type="SUPFAM" id="SSF56219">
    <property type="entry name" value="DNase I-like"/>
    <property type="match status" value="1"/>
</dbReference>
<evidence type="ECO:0000256" key="2">
    <source>
        <dbReference type="ARBA" id="ARBA00004305"/>
    </source>
</evidence>
<comment type="subcellular location">
    <subcellularLocation>
        <location evidence="2">Mitochondrion matrix</location>
    </subcellularLocation>
</comment>
<evidence type="ECO:0000256" key="10">
    <source>
        <dbReference type="ARBA" id="ARBA00022946"/>
    </source>
</evidence>
<dbReference type="Gene3D" id="3.60.10.10">
    <property type="entry name" value="Endonuclease/exonuclease/phosphatase"/>
    <property type="match status" value="1"/>
</dbReference>
<evidence type="ECO:0000259" key="14">
    <source>
        <dbReference type="Pfam" id="PF03372"/>
    </source>
</evidence>
<keyword evidence="7" id="KW-0378">Hydrolase</keyword>
<evidence type="ECO:0000256" key="12">
    <source>
        <dbReference type="ARBA" id="ARBA00072755"/>
    </source>
</evidence>
<evidence type="ECO:0000313" key="16">
    <source>
        <dbReference type="EMBL" id="KAK2582431.1"/>
    </source>
</evidence>
<dbReference type="GO" id="GO:0046872">
    <property type="term" value="F:metal ion binding"/>
    <property type="evidence" value="ECO:0007669"/>
    <property type="project" value="UniProtKB-KW"/>
</dbReference>
<gene>
    <name evidence="16" type="ORF">KPH14_004741</name>
</gene>
<keyword evidence="3" id="KW-0597">Phosphoprotein</keyword>
<reference evidence="16" key="1">
    <citation type="submission" date="2021-08" db="EMBL/GenBank/DDBJ databases">
        <authorList>
            <person name="Misof B."/>
            <person name="Oliver O."/>
            <person name="Podsiadlowski L."/>
            <person name="Donath A."/>
            <person name="Peters R."/>
            <person name="Mayer C."/>
            <person name="Rust J."/>
            <person name="Gunkel S."/>
            <person name="Lesny P."/>
            <person name="Martin S."/>
            <person name="Oeyen J.P."/>
            <person name="Petersen M."/>
            <person name="Panagiotis P."/>
            <person name="Wilbrandt J."/>
            <person name="Tanja T."/>
        </authorList>
    </citation>
    <scope>NUCLEOTIDE SEQUENCE</scope>
    <source>
        <strain evidence="16">GBR_01_08_01A</strain>
        <tissue evidence="16">Thorax + abdomen</tissue>
    </source>
</reference>
<evidence type="ECO:0000259" key="15">
    <source>
        <dbReference type="Pfam" id="PF21171"/>
    </source>
</evidence>
<dbReference type="GO" id="GO:0006397">
    <property type="term" value="P:mRNA processing"/>
    <property type="evidence" value="ECO:0007669"/>
    <property type="project" value="UniProtKB-KW"/>
</dbReference>
<dbReference type="GO" id="GO:0000288">
    <property type="term" value="P:nuclear-transcribed mRNA catabolic process, deadenylation-dependent decay"/>
    <property type="evidence" value="ECO:0007669"/>
    <property type="project" value="TreeGrafter"/>
</dbReference>
<reference evidence="16" key="2">
    <citation type="journal article" date="2023" name="Commun. Biol.">
        <title>Intrasexual cuticular hydrocarbon dimorphism in a wasp sheds light on hydrocarbon biosynthesis genes in Hymenoptera.</title>
        <authorList>
            <person name="Moris V.C."/>
            <person name="Podsiadlowski L."/>
            <person name="Martin S."/>
            <person name="Oeyen J.P."/>
            <person name="Donath A."/>
            <person name="Petersen M."/>
            <person name="Wilbrandt J."/>
            <person name="Misof B."/>
            <person name="Liedtke D."/>
            <person name="Thamm M."/>
            <person name="Scheiner R."/>
            <person name="Schmitt T."/>
            <person name="Niehuis O."/>
        </authorList>
    </citation>
    <scope>NUCLEOTIDE SEQUENCE</scope>
    <source>
        <strain evidence="16">GBR_01_08_01A</strain>
    </source>
</reference>
<keyword evidence="4" id="KW-0507">mRNA processing</keyword>